<dbReference type="OrthoDB" id="5623789at2"/>
<name>A0A3A6TRP2_9GAMM</name>
<proteinExistence type="predicted"/>
<gene>
    <name evidence="1" type="ORF">D5R81_14635</name>
</gene>
<dbReference type="RefSeq" id="WP_121854380.1">
    <property type="nucleotide sequence ID" value="NZ_CP037952.1"/>
</dbReference>
<reference evidence="1 2" key="1">
    <citation type="submission" date="2018-09" db="EMBL/GenBank/DDBJ databases">
        <title>Phylogeny of the Shewanellaceae, and recommendation for two new genera, Pseudoshewanella and Parashewanella.</title>
        <authorList>
            <person name="Wang G."/>
        </authorList>
    </citation>
    <scope>NUCLEOTIDE SEQUENCE [LARGE SCALE GENOMIC DNA]</scope>
    <source>
        <strain evidence="1 2">KCTC 22492</strain>
    </source>
</reference>
<keyword evidence="2" id="KW-1185">Reference proteome</keyword>
<dbReference type="Proteomes" id="UP000273022">
    <property type="component" value="Unassembled WGS sequence"/>
</dbReference>
<dbReference type="EMBL" id="QYYH01000103">
    <property type="protein sequence ID" value="RJY10522.1"/>
    <property type="molecule type" value="Genomic_DNA"/>
</dbReference>
<sequence>MNRHTKVAILIAPILAIAGYILSDTYIENQAQEQRVFALNSESECDVLAKRCVLSAGELKINVYDEHGITFINSTFPLDKATLFLVDQHDQATSYPLAMEKSAYYWSRQTPLRNNLNDKNYKQKIRLIAQIKGGQYIGEFNTNSL</sequence>
<evidence type="ECO:0000313" key="2">
    <source>
        <dbReference type="Proteomes" id="UP000273022"/>
    </source>
</evidence>
<comment type="caution">
    <text evidence="1">The sequence shown here is derived from an EMBL/GenBank/DDBJ whole genome shotgun (WGS) entry which is preliminary data.</text>
</comment>
<protein>
    <submittedName>
        <fullName evidence="1">Uncharacterized protein</fullName>
    </submittedName>
</protein>
<organism evidence="1 2">
    <name type="scientific">Parashewanella spongiae</name>
    <dbReference type="NCBI Taxonomy" id="342950"/>
    <lineage>
        <taxon>Bacteria</taxon>
        <taxon>Pseudomonadati</taxon>
        <taxon>Pseudomonadota</taxon>
        <taxon>Gammaproteobacteria</taxon>
        <taxon>Alteromonadales</taxon>
        <taxon>Shewanellaceae</taxon>
        <taxon>Parashewanella</taxon>
    </lineage>
</organism>
<evidence type="ECO:0000313" key="1">
    <source>
        <dbReference type="EMBL" id="RJY10522.1"/>
    </source>
</evidence>
<accession>A0A3A6TRP2</accession>
<dbReference type="AlphaFoldDB" id="A0A3A6TRP2"/>